<organism evidence="2 3">
    <name type="scientific">SAR86 cluster bacterium SAR86B</name>
    <dbReference type="NCBI Taxonomy" id="1123867"/>
    <lineage>
        <taxon>Bacteria</taxon>
        <taxon>Pseudomonadati</taxon>
        <taxon>Pseudomonadota</taxon>
        <taxon>Gammaproteobacteria</taxon>
        <taxon>SAR86 cluster</taxon>
    </lineage>
</organism>
<dbReference type="InterPro" id="IPR013216">
    <property type="entry name" value="Methyltransf_11"/>
</dbReference>
<keyword evidence="2" id="KW-0808">Transferase</keyword>
<dbReference type="PIRSF" id="PIRSF031679">
    <property type="entry name" value="Mtase_Alr7345_prd"/>
    <property type="match status" value="1"/>
</dbReference>
<dbReference type="HOGENOM" id="CLU_072291_0_0_6"/>
<dbReference type="SUPFAM" id="SSF53335">
    <property type="entry name" value="S-adenosyl-L-methionine-dependent methyltransferases"/>
    <property type="match status" value="1"/>
</dbReference>
<name>J4KT44_9GAMM</name>
<dbReference type="InterPro" id="IPR029063">
    <property type="entry name" value="SAM-dependent_MTases_sf"/>
</dbReference>
<feature type="domain" description="Methyltransferase type 11" evidence="1">
    <location>
        <begin position="64"/>
        <end position="169"/>
    </location>
</feature>
<accession>J4KT44</accession>
<reference evidence="2 3" key="1">
    <citation type="journal article" date="2012" name="ISME J.">
        <title>Genomic insights to SAR86, an abundant and uncultivated marine bacterial lineage.</title>
        <authorList>
            <person name="Dupont C.L."/>
            <person name="Rusch D.B."/>
            <person name="Yooseph S."/>
            <person name="Lombardo M.J."/>
            <person name="Richter R.A."/>
            <person name="Valas R."/>
            <person name="Novotny M."/>
            <person name="Yee-Greenbaum J."/>
            <person name="Selengut J.D."/>
            <person name="Haft D.H."/>
            <person name="Halpern A.L."/>
            <person name="Lasken R.S."/>
            <person name="Nealson K."/>
            <person name="Friedman R."/>
            <person name="Venter J.C."/>
        </authorList>
    </citation>
    <scope>NUCLEOTIDE SEQUENCE [LARGE SCALE GENOMIC DNA]</scope>
</reference>
<dbReference type="EMBL" id="JH611164">
    <property type="protein sequence ID" value="EJP73809.1"/>
    <property type="molecule type" value="Genomic_DNA"/>
</dbReference>
<dbReference type="InterPro" id="IPR016980">
    <property type="entry name" value="S-AdoMet-dep_MeTrfase_Alr7345"/>
</dbReference>
<gene>
    <name evidence="2" type="ORF">NT02SARS_0402</name>
</gene>
<dbReference type="AlphaFoldDB" id="J4KT44"/>
<protein>
    <submittedName>
        <fullName evidence="2">O-methyltransferase</fullName>
    </submittedName>
</protein>
<dbReference type="GO" id="GO:0008757">
    <property type="term" value="F:S-adenosylmethionine-dependent methyltransferase activity"/>
    <property type="evidence" value="ECO:0007669"/>
    <property type="project" value="InterPro"/>
</dbReference>
<dbReference type="Gene3D" id="3.40.50.150">
    <property type="entry name" value="Vaccinia Virus protein VP39"/>
    <property type="match status" value="1"/>
</dbReference>
<evidence type="ECO:0000313" key="2">
    <source>
        <dbReference type="EMBL" id="EJP73809.1"/>
    </source>
</evidence>
<sequence length="263" mass="29619">MKGFFSWALFFILIGSSISINGHDLESAIKSSDRTEEYKARDKYRNPYETINFFQIKPDMTVVELSPGGGWYTEIFANYLHEPGNLIAAHFDASSNRAYFKNSRLKFEQKMASSPIYKNVSIVDLSSDLAPENSVDAIVTFRNLHNWLGQQMDDIFSSSYKALKPGGVFGVVEHRANDGTSLEAMKKTGYVTEEHTIKIATKHGFELVGSSEINANPKDTKDHPKGVWTLPPSLRLKAENKEKYMSIGESDRMTLLFQKPTSD</sequence>
<dbReference type="Pfam" id="PF08241">
    <property type="entry name" value="Methyltransf_11"/>
    <property type="match status" value="1"/>
</dbReference>
<dbReference type="Proteomes" id="UP000010116">
    <property type="component" value="Unassembled WGS sequence"/>
</dbReference>
<proteinExistence type="predicted"/>
<evidence type="ECO:0000313" key="3">
    <source>
        <dbReference type="Proteomes" id="UP000010116"/>
    </source>
</evidence>
<dbReference type="GO" id="GO:0032259">
    <property type="term" value="P:methylation"/>
    <property type="evidence" value="ECO:0007669"/>
    <property type="project" value="UniProtKB-KW"/>
</dbReference>
<keyword evidence="2" id="KW-0489">Methyltransferase</keyword>
<evidence type="ECO:0000259" key="1">
    <source>
        <dbReference type="Pfam" id="PF08241"/>
    </source>
</evidence>